<dbReference type="GO" id="GO:0006364">
    <property type="term" value="P:rRNA processing"/>
    <property type="evidence" value="ECO:0007669"/>
    <property type="project" value="TreeGrafter"/>
</dbReference>
<dbReference type="PANTHER" id="PTHR14211:SF7">
    <property type="entry name" value="RIBOSOME BIOGENESIS PROTEIN NOP53"/>
    <property type="match status" value="1"/>
</dbReference>
<dbReference type="OrthoDB" id="5072at2759"/>
<keyword evidence="6" id="KW-0539">Nucleus</keyword>
<comment type="similarity">
    <text evidence="3">Belongs to the NOP53 family.</text>
</comment>
<dbReference type="EMBL" id="MU006096">
    <property type="protein sequence ID" value="KAF2838968.1"/>
    <property type="molecule type" value="Genomic_DNA"/>
</dbReference>
<evidence type="ECO:0000256" key="1">
    <source>
        <dbReference type="ARBA" id="ARBA00004604"/>
    </source>
</evidence>
<dbReference type="GO" id="GO:0005654">
    <property type="term" value="C:nucleoplasm"/>
    <property type="evidence" value="ECO:0007669"/>
    <property type="project" value="UniProtKB-SubCell"/>
</dbReference>
<feature type="compositionally biased region" description="Basic and acidic residues" evidence="7">
    <location>
        <begin position="275"/>
        <end position="285"/>
    </location>
</feature>
<evidence type="ECO:0000256" key="2">
    <source>
        <dbReference type="ARBA" id="ARBA00004642"/>
    </source>
</evidence>
<feature type="region of interest" description="Disordered" evidence="7">
    <location>
        <begin position="1"/>
        <end position="21"/>
    </location>
</feature>
<proteinExistence type="inferred from homology"/>
<feature type="region of interest" description="Disordered" evidence="7">
    <location>
        <begin position="331"/>
        <end position="350"/>
    </location>
</feature>
<dbReference type="Pfam" id="PF07767">
    <property type="entry name" value="Nop53"/>
    <property type="match status" value="1"/>
</dbReference>
<evidence type="ECO:0000256" key="3">
    <source>
        <dbReference type="ARBA" id="ARBA00008838"/>
    </source>
</evidence>
<dbReference type="AlphaFoldDB" id="A0A9P4SC79"/>
<evidence type="ECO:0000313" key="9">
    <source>
        <dbReference type="Proteomes" id="UP000799429"/>
    </source>
</evidence>
<comment type="subcellular location">
    <subcellularLocation>
        <location evidence="1">Nucleus</location>
        <location evidence="1">Nucleolus</location>
    </subcellularLocation>
    <subcellularLocation>
        <location evidence="2">Nucleus</location>
        <location evidence="2">Nucleoplasm</location>
    </subcellularLocation>
</comment>
<comment type="caution">
    <text evidence="8">The sequence shown here is derived from an EMBL/GenBank/DDBJ whole genome shotgun (WGS) entry which is preliminary data.</text>
</comment>
<feature type="compositionally biased region" description="Basic residues" evidence="7">
    <location>
        <begin position="286"/>
        <end position="295"/>
    </location>
</feature>
<evidence type="ECO:0000313" key="8">
    <source>
        <dbReference type="EMBL" id="KAF2838968.1"/>
    </source>
</evidence>
<dbReference type="Proteomes" id="UP000799429">
    <property type="component" value="Unassembled WGS sequence"/>
</dbReference>
<accession>A0A9P4SC79</accession>
<feature type="non-terminal residue" evidence="8">
    <location>
        <position position="429"/>
    </location>
</feature>
<keyword evidence="5" id="KW-0690">Ribosome biogenesis</keyword>
<name>A0A9P4SC79_9PEZI</name>
<feature type="compositionally biased region" description="Acidic residues" evidence="7">
    <location>
        <begin position="250"/>
        <end position="264"/>
    </location>
</feature>
<evidence type="ECO:0000256" key="5">
    <source>
        <dbReference type="ARBA" id="ARBA00022517"/>
    </source>
</evidence>
<dbReference type="PIRSF" id="PIRSF017302">
    <property type="entry name" value="Gltscr2"/>
    <property type="match status" value="1"/>
</dbReference>
<keyword evidence="9" id="KW-1185">Reference proteome</keyword>
<feature type="compositionally biased region" description="Basic and acidic residues" evidence="7">
    <location>
        <begin position="222"/>
        <end position="242"/>
    </location>
</feature>
<evidence type="ECO:0000256" key="7">
    <source>
        <dbReference type="SAM" id="MobiDB-lite"/>
    </source>
</evidence>
<evidence type="ECO:0000256" key="6">
    <source>
        <dbReference type="ARBA" id="ARBA00023242"/>
    </source>
</evidence>
<reference evidence="8" key="1">
    <citation type="journal article" date="2020" name="Stud. Mycol.">
        <title>101 Dothideomycetes genomes: a test case for predicting lifestyles and emergence of pathogens.</title>
        <authorList>
            <person name="Haridas S."/>
            <person name="Albert R."/>
            <person name="Binder M."/>
            <person name="Bloem J."/>
            <person name="Labutti K."/>
            <person name="Salamov A."/>
            <person name="Andreopoulos B."/>
            <person name="Baker S."/>
            <person name="Barry K."/>
            <person name="Bills G."/>
            <person name="Bluhm B."/>
            <person name="Cannon C."/>
            <person name="Castanera R."/>
            <person name="Culley D."/>
            <person name="Daum C."/>
            <person name="Ezra D."/>
            <person name="Gonzalez J."/>
            <person name="Henrissat B."/>
            <person name="Kuo A."/>
            <person name="Liang C."/>
            <person name="Lipzen A."/>
            <person name="Lutzoni F."/>
            <person name="Magnuson J."/>
            <person name="Mondo S."/>
            <person name="Nolan M."/>
            <person name="Ohm R."/>
            <person name="Pangilinan J."/>
            <person name="Park H.-J."/>
            <person name="Ramirez L."/>
            <person name="Alfaro M."/>
            <person name="Sun H."/>
            <person name="Tritt A."/>
            <person name="Yoshinaga Y."/>
            <person name="Zwiers L.-H."/>
            <person name="Turgeon B."/>
            <person name="Goodwin S."/>
            <person name="Spatafora J."/>
            <person name="Crous P."/>
            <person name="Grigoriev I."/>
        </authorList>
    </citation>
    <scope>NUCLEOTIDE SEQUENCE</scope>
    <source>
        <strain evidence="8">CBS 101060</strain>
    </source>
</reference>
<evidence type="ECO:0000256" key="4">
    <source>
        <dbReference type="ARBA" id="ARBA00018339"/>
    </source>
</evidence>
<dbReference type="GO" id="GO:0000027">
    <property type="term" value="P:ribosomal large subunit assembly"/>
    <property type="evidence" value="ECO:0007669"/>
    <property type="project" value="TreeGrafter"/>
</dbReference>
<dbReference type="GO" id="GO:0005730">
    <property type="term" value="C:nucleolus"/>
    <property type="evidence" value="ECO:0007669"/>
    <property type="project" value="UniProtKB-SubCell"/>
</dbReference>
<protein>
    <recommendedName>
        <fullName evidence="4">Ribosome biogenesis protein NOP53</fullName>
    </recommendedName>
</protein>
<organism evidence="8 9">
    <name type="scientific">Patellaria atrata CBS 101060</name>
    <dbReference type="NCBI Taxonomy" id="1346257"/>
    <lineage>
        <taxon>Eukaryota</taxon>
        <taxon>Fungi</taxon>
        <taxon>Dikarya</taxon>
        <taxon>Ascomycota</taxon>
        <taxon>Pezizomycotina</taxon>
        <taxon>Dothideomycetes</taxon>
        <taxon>Dothideomycetes incertae sedis</taxon>
        <taxon>Patellariales</taxon>
        <taxon>Patellariaceae</taxon>
        <taxon>Patellaria</taxon>
    </lineage>
</organism>
<sequence length="429" mass="49069">MAEIAQAPQQYKQPSRKGKKAWRKNVDISEVQEGLENVREEIIIGGVIAEKTSEELFTTDTTGSAAIQNAYNKTHKSLKADQILAQRSSISAVDSRKRSASRITNGVLEPSKKRRTGVSYKDLERLRRIAYHGDAATKDSVKSDGQASYDPWMEQPKAKEECFSFLQEKQPVREPGTLKQAPISLAANGKAFPAVKKPEAGKSYNPVLQDWLELIDKEGKKEVEAEKKRLKEEREEKERMERALATAAEPDPESEVESAWESEWEGIQSEPEGEWAQRKRPERKTQQQRKKIKRRKETERQALWEAKQRKREQQVAQVRALAKAVEEKERARAMAVTSTGGAHSSDAEDDELRRRRFGKIPIPQAPLEVVLADELQESLRLLKPEGNLLKDRFRNLLINGKIETRRPITQPKKPKTTVTEKWSYKDWKL</sequence>
<dbReference type="PANTHER" id="PTHR14211">
    <property type="entry name" value="GLIOMA SUPPRESSOR CANDIDATE REGION GENE 2"/>
    <property type="match status" value="1"/>
</dbReference>
<dbReference type="GO" id="GO:0008097">
    <property type="term" value="F:5S rRNA binding"/>
    <property type="evidence" value="ECO:0007669"/>
    <property type="project" value="TreeGrafter"/>
</dbReference>
<dbReference type="InterPro" id="IPR011687">
    <property type="entry name" value="Nop53/GLTSCR2"/>
</dbReference>
<gene>
    <name evidence="8" type="ORF">M501DRAFT_1004827</name>
</gene>
<feature type="region of interest" description="Disordered" evidence="7">
    <location>
        <begin position="222"/>
        <end position="313"/>
    </location>
</feature>